<dbReference type="RefSeq" id="WP_021584206.1">
    <property type="nucleotide sequence ID" value="NZ_AWET01000036.1"/>
</dbReference>
<comment type="caution">
    <text evidence="1">The sequence shown here is derived from an EMBL/GenBank/DDBJ whole genome shotgun (WGS) entry which is preliminary data.</text>
</comment>
<sequence>MKETEEECIQEFLTDLSKIKGEGQYYIGNRMSKLYYRFAHSCFKIKHMSTMSVGPWSQPDGKEYMTGVILYNKTPEEMDAKEDVFVVYIDLGVWIDDKNFGIVSRMMTLGCKPFKSEPKI</sequence>
<reference evidence="1 2" key="1">
    <citation type="submission" date="2013-08" db="EMBL/GenBank/DDBJ databases">
        <authorList>
            <person name="Durkin A.S."/>
            <person name="Haft D.R."/>
            <person name="McCorrison J."/>
            <person name="Torralba M."/>
            <person name="Gillis M."/>
            <person name="Haft D.H."/>
            <person name="Methe B."/>
            <person name="Sutton G."/>
            <person name="Nelson K.E."/>
        </authorList>
    </citation>
    <scope>NUCLEOTIDE SEQUENCE [LARGE SCALE GENOMIC DNA]</scope>
    <source>
        <strain evidence="1 2">F0068</strain>
    </source>
</reference>
<keyword evidence="2" id="KW-1185">Reference proteome</keyword>
<accession>U2L821</accession>
<dbReference type="Proteomes" id="UP000016600">
    <property type="component" value="Unassembled WGS sequence"/>
</dbReference>
<evidence type="ECO:0000313" key="1">
    <source>
        <dbReference type="EMBL" id="ERK00648.1"/>
    </source>
</evidence>
<evidence type="ECO:0000313" key="2">
    <source>
        <dbReference type="Proteomes" id="UP000016600"/>
    </source>
</evidence>
<protein>
    <submittedName>
        <fullName evidence="1">Uncharacterized protein</fullName>
    </submittedName>
</protein>
<proteinExistence type="predicted"/>
<organism evidence="1 2">
    <name type="scientific">Hoylesella pleuritidis F0068</name>
    <dbReference type="NCBI Taxonomy" id="1081904"/>
    <lineage>
        <taxon>Bacteria</taxon>
        <taxon>Pseudomonadati</taxon>
        <taxon>Bacteroidota</taxon>
        <taxon>Bacteroidia</taxon>
        <taxon>Bacteroidales</taxon>
        <taxon>Prevotellaceae</taxon>
        <taxon>Hoylesella</taxon>
    </lineage>
</organism>
<name>U2L821_9BACT</name>
<dbReference type="PATRIC" id="fig|1081904.3.peg.1562"/>
<dbReference type="EMBL" id="AWET01000036">
    <property type="protein sequence ID" value="ERK00648.1"/>
    <property type="molecule type" value="Genomic_DNA"/>
</dbReference>
<gene>
    <name evidence="1" type="ORF">HMPREF1218_0524</name>
</gene>
<dbReference type="AlphaFoldDB" id="U2L821"/>